<sequence length="102" mass="11433">MVINKQCMKDILIYLDENSTVEVSNFGVRDIEIKTPGITELLNDLSKSGKYSIEEVAYNFIKCYDMDFVSANLCRQGNTIKAASSDIYGVTKSGENFIKTCK</sequence>
<reference evidence="1" key="1">
    <citation type="journal article" date="2021" name="Proc. Natl. Acad. Sci. U.S.A.">
        <title>A Catalog of Tens of Thousands of Viruses from Human Metagenomes Reveals Hidden Associations with Chronic Diseases.</title>
        <authorList>
            <person name="Tisza M.J."/>
            <person name="Buck C.B."/>
        </authorList>
    </citation>
    <scope>NUCLEOTIDE SEQUENCE</scope>
    <source>
        <strain evidence="1">CtL0q1</strain>
    </source>
</reference>
<dbReference type="EMBL" id="BK015443">
    <property type="protein sequence ID" value="DAE06922.1"/>
    <property type="molecule type" value="Genomic_DNA"/>
</dbReference>
<proteinExistence type="predicted"/>
<evidence type="ECO:0000313" key="1">
    <source>
        <dbReference type="EMBL" id="DAE06922.1"/>
    </source>
</evidence>
<accession>A0A8S5PJ35</accession>
<organism evidence="1">
    <name type="scientific">Siphoviridae sp. ctL0q1</name>
    <dbReference type="NCBI Taxonomy" id="2825449"/>
    <lineage>
        <taxon>Viruses</taxon>
        <taxon>Duplodnaviria</taxon>
        <taxon>Heunggongvirae</taxon>
        <taxon>Uroviricota</taxon>
        <taxon>Caudoviricetes</taxon>
    </lineage>
</organism>
<name>A0A8S5PJ35_9CAUD</name>
<protein>
    <submittedName>
        <fullName evidence="1">Uncharacterized protein</fullName>
    </submittedName>
</protein>